<feature type="transmembrane region" description="Helical" evidence="1">
    <location>
        <begin position="23"/>
        <end position="42"/>
    </location>
</feature>
<dbReference type="NCBIfam" id="TIGR00254">
    <property type="entry name" value="GGDEF"/>
    <property type="match status" value="1"/>
</dbReference>
<gene>
    <name evidence="3" type="ORF">VroAM7_40820</name>
</gene>
<dbReference type="InterPro" id="IPR029787">
    <property type="entry name" value="Nucleotide_cyclase"/>
</dbReference>
<feature type="transmembrane region" description="Helical" evidence="1">
    <location>
        <begin position="150"/>
        <end position="172"/>
    </location>
</feature>
<dbReference type="Proteomes" id="UP000315115">
    <property type="component" value="Chromosome 2"/>
</dbReference>
<keyword evidence="1" id="KW-0472">Membrane</keyword>
<dbReference type="Gene3D" id="3.30.70.270">
    <property type="match status" value="1"/>
</dbReference>
<evidence type="ECO:0000313" key="3">
    <source>
        <dbReference type="EMBL" id="BBL91429.1"/>
    </source>
</evidence>
<evidence type="ECO:0000256" key="1">
    <source>
        <dbReference type="SAM" id="Phobius"/>
    </source>
</evidence>
<accession>A0A510ICL0</accession>
<organism evidence="3 4">
    <name type="scientific">Vibrio rotiferianus</name>
    <dbReference type="NCBI Taxonomy" id="190895"/>
    <lineage>
        <taxon>Bacteria</taxon>
        <taxon>Pseudomonadati</taxon>
        <taxon>Pseudomonadota</taxon>
        <taxon>Gammaproteobacteria</taxon>
        <taxon>Vibrionales</taxon>
        <taxon>Vibrionaceae</taxon>
        <taxon>Vibrio</taxon>
    </lineage>
</organism>
<feature type="transmembrane region" description="Helical" evidence="1">
    <location>
        <begin position="48"/>
        <end position="67"/>
    </location>
</feature>
<reference evidence="4" key="1">
    <citation type="submission" date="2019-07" db="EMBL/GenBank/DDBJ databases">
        <title>Complete Genome Sequences of Vibrion rotiferianus strain AM7.</title>
        <authorList>
            <person name="Miyazaki K."/>
            <person name="Wiseschart A."/>
            <person name="Pootanakit K."/>
            <person name="Ishimori K."/>
            <person name="Kitahara K."/>
        </authorList>
    </citation>
    <scope>NUCLEOTIDE SEQUENCE [LARGE SCALE GENOMIC DNA]</scope>
    <source>
        <strain evidence="4">AM7</strain>
    </source>
</reference>
<dbReference type="InterPro" id="IPR052163">
    <property type="entry name" value="DGC-Regulatory_Protein"/>
</dbReference>
<dbReference type="AlphaFoldDB" id="A0A510ICL0"/>
<dbReference type="RefSeq" id="WP_138953988.1">
    <property type="nucleotide sequence ID" value="NZ_AP019799.1"/>
</dbReference>
<dbReference type="EMBL" id="AP019799">
    <property type="protein sequence ID" value="BBL91429.1"/>
    <property type="molecule type" value="Genomic_DNA"/>
</dbReference>
<dbReference type="InterPro" id="IPR000160">
    <property type="entry name" value="GGDEF_dom"/>
</dbReference>
<dbReference type="InterPro" id="IPR043128">
    <property type="entry name" value="Rev_trsase/Diguanyl_cyclase"/>
</dbReference>
<proteinExistence type="predicted"/>
<dbReference type="PROSITE" id="PS50887">
    <property type="entry name" value="GGDEF"/>
    <property type="match status" value="1"/>
</dbReference>
<dbReference type="PANTHER" id="PTHR46663:SF3">
    <property type="entry name" value="SLL0267 PROTEIN"/>
    <property type="match status" value="1"/>
</dbReference>
<feature type="transmembrane region" description="Helical" evidence="1">
    <location>
        <begin position="123"/>
        <end position="144"/>
    </location>
</feature>
<dbReference type="SUPFAM" id="SSF55073">
    <property type="entry name" value="Nucleotide cyclase"/>
    <property type="match status" value="1"/>
</dbReference>
<dbReference type="Pfam" id="PF00990">
    <property type="entry name" value="GGDEF"/>
    <property type="match status" value="1"/>
</dbReference>
<dbReference type="CDD" id="cd01949">
    <property type="entry name" value="GGDEF"/>
    <property type="match status" value="1"/>
</dbReference>
<dbReference type="PANTHER" id="PTHR46663">
    <property type="entry name" value="DIGUANYLATE CYCLASE DGCT-RELATED"/>
    <property type="match status" value="1"/>
</dbReference>
<keyword evidence="1" id="KW-0812">Transmembrane</keyword>
<sequence>MSKLAGARLEEMADIHLTRQKKITFMCSFLASMFMSYGLVAHYNQGSYGLSVLNGICALGCLINCYAIRCQDSHSHSDLILSALLICDGLLLFFYNDSETGKLLWLYPILATLILINEFKLGLILNGIFVGLIIIASNLPLSIFEGESYSYQRFVFSLIAASVICHTFAYYYSKVILYIQNLYREGIEELAYLDQLTGLANRWSFEKWARSKLEEVDAQGRDKVTALVFLDIDNFKLINDSYGHDVGDQVLQHFATRLKNSIRNKDRNTNQHDYSIARFAGDEFVIMLYDVRSKKDLNNILSRIVNLFHGGYHSCDSINEITMSVGVAIYRQDAHDLSELTRCADKAMYTAKHTGKNRFAFYEDCSQNIQALKESHSLLGTMTQCSNVTPLSRKSVK</sequence>
<protein>
    <submittedName>
        <fullName evidence="3">GGDEF domain-containing protein</fullName>
    </submittedName>
</protein>
<name>A0A510ICL0_9VIBR</name>
<evidence type="ECO:0000313" key="4">
    <source>
        <dbReference type="Proteomes" id="UP000315115"/>
    </source>
</evidence>
<evidence type="ECO:0000259" key="2">
    <source>
        <dbReference type="PROSITE" id="PS50887"/>
    </source>
</evidence>
<keyword evidence="1" id="KW-1133">Transmembrane helix</keyword>
<dbReference type="SMART" id="SM00267">
    <property type="entry name" value="GGDEF"/>
    <property type="match status" value="1"/>
</dbReference>
<feature type="domain" description="GGDEF" evidence="2">
    <location>
        <begin position="223"/>
        <end position="364"/>
    </location>
</feature>